<reference evidence="2 3" key="1">
    <citation type="journal article" date="2019" name="Sci. Rep.">
        <title>Orb-weaving spider Araneus ventricosus genome elucidates the spidroin gene catalogue.</title>
        <authorList>
            <person name="Kono N."/>
            <person name="Nakamura H."/>
            <person name="Ohtoshi R."/>
            <person name="Moran D.A.P."/>
            <person name="Shinohara A."/>
            <person name="Yoshida Y."/>
            <person name="Fujiwara M."/>
            <person name="Mori M."/>
            <person name="Tomita M."/>
            <person name="Arakawa K."/>
        </authorList>
    </citation>
    <scope>NUCLEOTIDE SEQUENCE [LARGE SCALE GENOMIC DNA]</scope>
</reference>
<comment type="caution">
    <text evidence="2">The sequence shown here is derived from an EMBL/GenBank/DDBJ whole genome shotgun (WGS) entry which is preliminary data.</text>
</comment>
<name>A0A4Y2XD33_ARAVE</name>
<dbReference type="EMBL" id="BGPR01073264">
    <property type="protein sequence ID" value="GBO45912.1"/>
    <property type="molecule type" value="Genomic_DNA"/>
</dbReference>
<dbReference type="AlphaFoldDB" id="A0A4Y2XD33"/>
<dbReference type="GO" id="GO:0004190">
    <property type="term" value="F:aspartic-type endopeptidase activity"/>
    <property type="evidence" value="ECO:0007669"/>
    <property type="project" value="InterPro"/>
</dbReference>
<accession>A0A4Y2XD33</accession>
<proteinExistence type="predicted"/>
<dbReference type="GO" id="GO:0006508">
    <property type="term" value="P:proteolysis"/>
    <property type="evidence" value="ECO:0007669"/>
    <property type="project" value="InterPro"/>
</dbReference>
<gene>
    <name evidence="2" type="ORF">AVEN_124627_1</name>
    <name evidence="1" type="ORF">AVEN_35567_1</name>
</gene>
<dbReference type="EMBL" id="BGPR01000202">
    <property type="protein sequence ID" value="GBM04381.1"/>
    <property type="molecule type" value="Genomic_DNA"/>
</dbReference>
<evidence type="ECO:0000313" key="3">
    <source>
        <dbReference type="Proteomes" id="UP000499080"/>
    </source>
</evidence>
<dbReference type="OrthoDB" id="6435686at2759"/>
<dbReference type="InterPro" id="IPR001969">
    <property type="entry name" value="Aspartic_peptidase_AS"/>
</dbReference>
<organism evidence="2 3">
    <name type="scientific">Araneus ventricosus</name>
    <name type="common">Orbweaver spider</name>
    <name type="synonym">Epeira ventricosa</name>
    <dbReference type="NCBI Taxonomy" id="182803"/>
    <lineage>
        <taxon>Eukaryota</taxon>
        <taxon>Metazoa</taxon>
        <taxon>Ecdysozoa</taxon>
        <taxon>Arthropoda</taxon>
        <taxon>Chelicerata</taxon>
        <taxon>Arachnida</taxon>
        <taxon>Araneae</taxon>
        <taxon>Araneomorphae</taxon>
        <taxon>Entelegynae</taxon>
        <taxon>Araneoidea</taxon>
        <taxon>Araneidae</taxon>
        <taxon>Araneus</taxon>
    </lineage>
</organism>
<dbReference type="Proteomes" id="UP000499080">
    <property type="component" value="Unassembled WGS sequence"/>
</dbReference>
<protein>
    <recommendedName>
        <fullName evidence="4">Peptidase A2 domain-containing protein</fullName>
    </recommendedName>
</protein>
<sequence>MLVDTGANVTLVRTDLAQKLKENFIYTAPNISLKTATGLDFLQKFNFTVDLEKNEIRTGGEEIPLFSASAEDSKLCSVLAKEKTIIPARWECLIQGVPEASGKFRYAVTDFPSQVSQKGVLVAATLVDLKREAIPVRVLNLDNKPKTVDKGAVIGTCEPVVDIVARPQEFPNNYVSRQSWRILKGLMKNSEQQ</sequence>
<evidence type="ECO:0000313" key="2">
    <source>
        <dbReference type="EMBL" id="GBO45912.1"/>
    </source>
</evidence>
<evidence type="ECO:0000313" key="1">
    <source>
        <dbReference type="EMBL" id="GBM04381.1"/>
    </source>
</evidence>
<keyword evidence="3" id="KW-1185">Reference proteome</keyword>
<evidence type="ECO:0008006" key="4">
    <source>
        <dbReference type="Google" id="ProtNLM"/>
    </source>
</evidence>
<dbReference type="PROSITE" id="PS00141">
    <property type="entry name" value="ASP_PROTEASE"/>
    <property type="match status" value="1"/>
</dbReference>